<gene>
    <name evidence="2" type="ordered locus">Bd2563</name>
</gene>
<dbReference type="EMBL" id="BX842653">
    <property type="protein sequence ID" value="CAE80359.1"/>
    <property type="molecule type" value="Genomic_DNA"/>
</dbReference>
<proteinExistence type="predicted"/>
<dbReference type="Proteomes" id="UP000008080">
    <property type="component" value="Chromosome"/>
</dbReference>
<organism evidence="2 3">
    <name type="scientific">Bdellovibrio bacteriovorus (strain ATCC 15356 / DSM 50701 / NCIMB 9529 / HD100)</name>
    <dbReference type="NCBI Taxonomy" id="264462"/>
    <lineage>
        <taxon>Bacteria</taxon>
        <taxon>Pseudomonadati</taxon>
        <taxon>Bdellovibrionota</taxon>
        <taxon>Bdellovibrionia</taxon>
        <taxon>Bdellovibrionales</taxon>
        <taxon>Pseudobdellovibrionaceae</taxon>
        <taxon>Bdellovibrio</taxon>
    </lineage>
</organism>
<feature type="transmembrane region" description="Helical" evidence="1">
    <location>
        <begin position="45"/>
        <end position="69"/>
    </location>
</feature>
<reference evidence="2 3" key="1">
    <citation type="journal article" date="2004" name="Science">
        <title>A predator unmasked: life cycle of Bdellovibrio bacteriovorus from a genomic perspective.</title>
        <authorList>
            <person name="Rendulic S."/>
            <person name="Jagtap P."/>
            <person name="Rosinus A."/>
            <person name="Eppinger M."/>
            <person name="Baar C."/>
            <person name="Lanz C."/>
            <person name="Keller H."/>
            <person name="Lambert C."/>
            <person name="Evans K.J."/>
            <person name="Goesmann A."/>
            <person name="Meyer F."/>
            <person name="Sockett R.E."/>
            <person name="Schuster S.C."/>
        </authorList>
    </citation>
    <scope>NUCLEOTIDE SEQUENCE [LARGE SCALE GENOMIC DNA]</scope>
    <source>
        <strain evidence="3">ATCC 15356 / DSM 50701 / NCIMB 9529 / HD100</strain>
    </source>
</reference>
<keyword evidence="1" id="KW-1133">Transmembrane helix</keyword>
<keyword evidence="3" id="KW-1185">Reference proteome</keyword>
<accession>Q6MK50</accession>
<dbReference type="eggNOG" id="COG4967">
    <property type="taxonomic scope" value="Bacteria"/>
</dbReference>
<dbReference type="AlphaFoldDB" id="Q6MK50"/>
<keyword evidence="1" id="KW-0472">Membrane</keyword>
<evidence type="ECO:0000256" key="1">
    <source>
        <dbReference type="SAM" id="Phobius"/>
    </source>
</evidence>
<protein>
    <submittedName>
        <fullName evidence="2">Uncharacterized protein</fullName>
    </submittedName>
</protein>
<dbReference type="HOGENOM" id="CLU_961941_0_0_7"/>
<dbReference type="KEGG" id="bba:Bd2563"/>
<keyword evidence="1" id="KW-0812">Transmembrane</keyword>
<name>Q6MK50_BDEBA</name>
<sequence length="289" mass="31909">MVILLLRTKEFYFPREPDFSFRYRPGPLMTVPEGQMHALRNQNGFSLIQALLSLALLGIAVSGFMTLIANNYKHETNLNTLLEARELSGELVELTKSANCGIVDLETPIPITSDTWTDNKDIPLGKGISGRFLELKNGDSYGRFKIENISIAPYYDRKNRNQQYIAIEGANATDFGNSRIIKGSLRLDTTAQNNPKSAIRAATYLYLDNDRKNIIGCSAGLENTDLAAICSSFGGVWTETEARCQLPCPPGLDEQNGLCVAKSVDSDGEDVFCHVNEKCNVANKYILGI</sequence>
<evidence type="ECO:0000313" key="3">
    <source>
        <dbReference type="Proteomes" id="UP000008080"/>
    </source>
</evidence>
<dbReference type="STRING" id="264462.Bd2563"/>
<evidence type="ECO:0000313" key="2">
    <source>
        <dbReference type="EMBL" id="CAE80359.1"/>
    </source>
</evidence>